<keyword evidence="1" id="KW-1133">Transmembrane helix</keyword>
<reference evidence="2 3" key="1">
    <citation type="journal article" date="2016" name="Nat. Commun.">
        <title>Thousands of microbial genomes shed light on interconnected biogeochemical processes in an aquifer system.</title>
        <authorList>
            <person name="Anantharaman K."/>
            <person name="Brown C.T."/>
            <person name="Hug L.A."/>
            <person name="Sharon I."/>
            <person name="Castelle C.J."/>
            <person name="Probst A.J."/>
            <person name="Thomas B.C."/>
            <person name="Singh A."/>
            <person name="Wilkins M.J."/>
            <person name="Karaoz U."/>
            <person name="Brodie E.L."/>
            <person name="Williams K.H."/>
            <person name="Hubbard S.S."/>
            <person name="Banfield J.F."/>
        </authorList>
    </citation>
    <scope>NUCLEOTIDE SEQUENCE [LARGE SCALE GENOMIC DNA]</scope>
</reference>
<name>A0A1F6NXX9_9BACT</name>
<evidence type="ECO:0000256" key="1">
    <source>
        <dbReference type="SAM" id="Phobius"/>
    </source>
</evidence>
<sequence length="125" mass="14344">MKSEILILIGSLGGVFIGAFFSMIATIISKYYDNKIDLRKSYINAAITDWKQAYETAKERNLKVLPFAAYLISHVKIFDAITNNKISTDELKEMLDEGSAMWNMWLERDKKTKQEIKNTLDNNNA</sequence>
<keyword evidence="1" id="KW-0472">Membrane</keyword>
<feature type="transmembrane region" description="Helical" evidence="1">
    <location>
        <begin position="6"/>
        <end position="32"/>
    </location>
</feature>
<comment type="caution">
    <text evidence="2">The sequence shown here is derived from an EMBL/GenBank/DDBJ whole genome shotgun (WGS) entry which is preliminary data.</text>
</comment>
<proteinExistence type="predicted"/>
<dbReference type="STRING" id="1798704.A3J93_04545"/>
<dbReference type="AlphaFoldDB" id="A0A1F6NXX9"/>
<protein>
    <submittedName>
        <fullName evidence="2">Uncharacterized protein</fullName>
    </submittedName>
</protein>
<dbReference type="EMBL" id="MFQZ01000002">
    <property type="protein sequence ID" value="OGH88504.1"/>
    <property type="molecule type" value="Genomic_DNA"/>
</dbReference>
<evidence type="ECO:0000313" key="3">
    <source>
        <dbReference type="Proteomes" id="UP000177907"/>
    </source>
</evidence>
<gene>
    <name evidence="2" type="ORF">A3J93_04545</name>
</gene>
<evidence type="ECO:0000313" key="2">
    <source>
        <dbReference type="EMBL" id="OGH88504.1"/>
    </source>
</evidence>
<keyword evidence="1" id="KW-0812">Transmembrane</keyword>
<dbReference type="Proteomes" id="UP000177907">
    <property type="component" value="Unassembled WGS sequence"/>
</dbReference>
<organism evidence="2 3">
    <name type="scientific">Candidatus Magasanikbacteria bacterium RIFOXYC2_FULL_42_28</name>
    <dbReference type="NCBI Taxonomy" id="1798704"/>
    <lineage>
        <taxon>Bacteria</taxon>
        <taxon>Candidatus Magasanikiibacteriota</taxon>
    </lineage>
</organism>
<accession>A0A1F6NXX9</accession>